<reference evidence="2" key="1">
    <citation type="journal article" date="2023" name="G3 (Bethesda)">
        <title>Genome assembly and association tests identify interacting loci associated with vigor, precocity, and sex in interspecific pistachio rootstocks.</title>
        <authorList>
            <person name="Palmer W."/>
            <person name="Jacygrad E."/>
            <person name="Sagayaradj S."/>
            <person name="Cavanaugh K."/>
            <person name="Han R."/>
            <person name="Bertier L."/>
            <person name="Beede B."/>
            <person name="Kafkas S."/>
            <person name="Golino D."/>
            <person name="Preece J."/>
            <person name="Michelmore R."/>
        </authorList>
    </citation>
    <scope>NUCLEOTIDE SEQUENCE [LARGE SCALE GENOMIC DNA]</scope>
</reference>
<proteinExistence type="predicted"/>
<dbReference type="Proteomes" id="UP001164250">
    <property type="component" value="Chromosome 4"/>
</dbReference>
<evidence type="ECO:0000313" key="2">
    <source>
        <dbReference type="Proteomes" id="UP001164250"/>
    </source>
</evidence>
<accession>A0ACC1BJI0</accession>
<comment type="caution">
    <text evidence="1">The sequence shown here is derived from an EMBL/GenBank/DDBJ whole genome shotgun (WGS) entry which is preliminary data.</text>
</comment>
<organism evidence="1 2">
    <name type="scientific">Pistacia atlantica</name>
    <dbReference type="NCBI Taxonomy" id="434234"/>
    <lineage>
        <taxon>Eukaryota</taxon>
        <taxon>Viridiplantae</taxon>
        <taxon>Streptophyta</taxon>
        <taxon>Embryophyta</taxon>
        <taxon>Tracheophyta</taxon>
        <taxon>Spermatophyta</taxon>
        <taxon>Magnoliopsida</taxon>
        <taxon>eudicotyledons</taxon>
        <taxon>Gunneridae</taxon>
        <taxon>Pentapetalae</taxon>
        <taxon>rosids</taxon>
        <taxon>malvids</taxon>
        <taxon>Sapindales</taxon>
        <taxon>Anacardiaceae</taxon>
        <taxon>Pistacia</taxon>
    </lineage>
</organism>
<keyword evidence="2" id="KW-1185">Reference proteome</keyword>
<protein>
    <submittedName>
        <fullName evidence="1">Uncharacterized protein</fullName>
    </submittedName>
</protein>
<gene>
    <name evidence="1" type="ORF">Patl1_20604</name>
</gene>
<dbReference type="EMBL" id="CM047900">
    <property type="protein sequence ID" value="KAJ0099021.1"/>
    <property type="molecule type" value="Genomic_DNA"/>
</dbReference>
<evidence type="ECO:0000313" key="1">
    <source>
        <dbReference type="EMBL" id="KAJ0099021.1"/>
    </source>
</evidence>
<sequence length="142" mass="15537">MNPIKDGDVLGSKDQLLRKMRKLNGGSGNRGPSMEAMTRRSLLLGIGIVMTPMALMMPLVILVHLWGRRGPIGLSYTASMVGEPLSMDMITEDTCNDNLGIIGFAKVLIQGDAARKLPDMVRVRVPTEENIEPKAMSVRVDF</sequence>
<name>A0ACC1BJI0_9ROSI</name>